<evidence type="ECO:0000256" key="1">
    <source>
        <dbReference type="ARBA" id="ARBA00000885"/>
    </source>
</evidence>
<dbReference type="GO" id="GO:0043161">
    <property type="term" value="P:proteasome-mediated ubiquitin-dependent protein catabolic process"/>
    <property type="evidence" value="ECO:0007669"/>
    <property type="project" value="TreeGrafter"/>
</dbReference>
<dbReference type="GO" id="GO:0061630">
    <property type="term" value="F:ubiquitin protein ligase activity"/>
    <property type="evidence" value="ECO:0007669"/>
    <property type="project" value="UniProtKB-EC"/>
</dbReference>
<sequence>PRGFTGGQLDREQPGRSPGASHSPVTSGAGQRASGAAHMEESVFLEIRRRMQSGLLIIREPKAGNLPVDITMSPGSLEIKSCQACKMISFPAEVRIVPSSCRGLQYIVGDGLHVRLQVQADSNTKLISTLSESLKAQKSCIFYCQSCGEIIIKEWTFLRVLPLPSENWSALVEEWCCHANPFANSALHPQNNDCFLGHTYFLVNSGSESHVPGPEIVHSETEHSASERGPTLKSKENARVICKRCKAMLGETVSSGTTKYYITEMIIQPSGTNFDMIPRSQFVQNIIAQCLVELSSSRSTFRFRMQGHDGKVYILMWLLNSDTLLVESMGNSASSSVFTLFEDNLRPDSKSSGTWNAVKVLYHPCIKNRNKDLADAWENDIGVHPLTFPSKTCLELLLILSLSNACLPPSLRCMNSFQVAFLKM</sequence>
<evidence type="ECO:0000313" key="11">
    <source>
        <dbReference type="Proteomes" id="UP000827986"/>
    </source>
</evidence>
<organism evidence="10 11">
    <name type="scientific">Mauremys mutica</name>
    <name type="common">yellowpond turtle</name>
    <dbReference type="NCBI Taxonomy" id="74926"/>
    <lineage>
        <taxon>Eukaryota</taxon>
        <taxon>Metazoa</taxon>
        <taxon>Chordata</taxon>
        <taxon>Craniata</taxon>
        <taxon>Vertebrata</taxon>
        <taxon>Euteleostomi</taxon>
        <taxon>Archelosauria</taxon>
        <taxon>Testudinata</taxon>
        <taxon>Testudines</taxon>
        <taxon>Cryptodira</taxon>
        <taxon>Durocryptodira</taxon>
        <taxon>Testudinoidea</taxon>
        <taxon>Geoemydidae</taxon>
        <taxon>Geoemydinae</taxon>
        <taxon>Mauremys</taxon>
    </lineage>
</organism>
<dbReference type="GO" id="GO:0005634">
    <property type="term" value="C:nucleus"/>
    <property type="evidence" value="ECO:0007669"/>
    <property type="project" value="TreeGrafter"/>
</dbReference>
<gene>
    <name evidence="10" type="ORF">KIL84_017497</name>
</gene>
<feature type="non-terminal residue" evidence="10">
    <location>
        <position position="424"/>
    </location>
</feature>
<evidence type="ECO:0000256" key="8">
    <source>
        <dbReference type="ARBA" id="ARBA00064185"/>
    </source>
</evidence>
<dbReference type="Pfam" id="PF09814">
    <property type="entry name" value="HECT_2"/>
    <property type="match status" value="1"/>
</dbReference>
<dbReference type="PANTHER" id="PTHR31531">
    <property type="entry name" value="E3 UBIQUITIN-PROTEIN LIGASE E3D FAMILY MEMBER"/>
    <property type="match status" value="1"/>
</dbReference>
<reference evidence="10" key="1">
    <citation type="submission" date="2021-09" db="EMBL/GenBank/DDBJ databases">
        <title>The genome of Mauremys mutica provides insights into the evolution of semi-aquatic lifestyle.</title>
        <authorList>
            <person name="Gong S."/>
            <person name="Gao Y."/>
        </authorList>
    </citation>
    <scope>NUCLEOTIDE SEQUENCE</scope>
    <source>
        <strain evidence="10">MM-2020</strain>
        <tissue evidence="10">Muscle</tissue>
    </source>
</reference>
<comment type="subunit">
    <text evidence="8">Interacts with UBE2C/UbcH10 (E2 ubiquitin-conjugating enzyme). In vitro, interacts with cyclin-B.</text>
</comment>
<dbReference type="EC" id="2.3.2.26" evidence="2"/>
<dbReference type="GO" id="GO:0051865">
    <property type="term" value="P:protein autoubiquitination"/>
    <property type="evidence" value="ECO:0007669"/>
    <property type="project" value="TreeGrafter"/>
</dbReference>
<dbReference type="GO" id="GO:0000209">
    <property type="term" value="P:protein polyubiquitination"/>
    <property type="evidence" value="ECO:0007669"/>
    <property type="project" value="TreeGrafter"/>
</dbReference>
<evidence type="ECO:0000256" key="6">
    <source>
        <dbReference type="ARBA" id="ARBA00032298"/>
    </source>
</evidence>
<dbReference type="PANTHER" id="PTHR31531:SF2">
    <property type="entry name" value="E3 UBIQUITIN-PROTEIN LIGASE E3D"/>
    <property type="match status" value="1"/>
</dbReference>
<keyword evidence="11" id="KW-1185">Reference proteome</keyword>
<accession>A0A9D3X6B8</accession>
<name>A0A9D3X6B8_9SAUR</name>
<evidence type="ECO:0000256" key="2">
    <source>
        <dbReference type="ARBA" id="ARBA00012485"/>
    </source>
</evidence>
<evidence type="ECO:0000256" key="9">
    <source>
        <dbReference type="SAM" id="MobiDB-lite"/>
    </source>
</evidence>
<evidence type="ECO:0000256" key="5">
    <source>
        <dbReference type="ARBA" id="ARBA00032234"/>
    </source>
</evidence>
<dbReference type="GO" id="GO:0000151">
    <property type="term" value="C:ubiquitin ligase complex"/>
    <property type="evidence" value="ECO:0007669"/>
    <property type="project" value="TreeGrafter"/>
</dbReference>
<dbReference type="GO" id="GO:0031624">
    <property type="term" value="F:ubiquitin conjugating enzyme binding"/>
    <property type="evidence" value="ECO:0007669"/>
    <property type="project" value="TreeGrafter"/>
</dbReference>
<evidence type="ECO:0000256" key="7">
    <source>
        <dbReference type="ARBA" id="ARBA00053831"/>
    </source>
</evidence>
<feature type="region of interest" description="Disordered" evidence="9">
    <location>
        <begin position="1"/>
        <end position="36"/>
    </location>
</feature>
<dbReference type="Proteomes" id="UP000827986">
    <property type="component" value="Unassembled WGS sequence"/>
</dbReference>
<evidence type="ECO:0000256" key="4">
    <source>
        <dbReference type="ARBA" id="ARBA00029737"/>
    </source>
</evidence>
<protein>
    <recommendedName>
        <fullName evidence="3">E3 ubiquitin-protein ligase E3D</fullName>
        <ecNumber evidence="2">2.3.2.26</ecNumber>
    </recommendedName>
    <alternativeName>
        <fullName evidence="6">HECT-type E3 ubiquitin transferase E3D</fullName>
    </alternativeName>
    <alternativeName>
        <fullName evidence="5">UbcH10-binding protein with a HECT-like domain</fullName>
    </alternativeName>
    <alternativeName>
        <fullName evidence="4">Ubiquitin-conjugating enzyme E2C-binding protein</fullName>
    </alternativeName>
</protein>
<comment type="catalytic activity">
    <reaction evidence="1">
        <text>S-ubiquitinyl-[E2 ubiquitin-conjugating enzyme]-L-cysteine + [acceptor protein]-L-lysine = [E2 ubiquitin-conjugating enzyme]-L-cysteine + N(6)-ubiquitinyl-[acceptor protein]-L-lysine.</text>
        <dbReference type="EC" id="2.3.2.26"/>
    </reaction>
</comment>
<evidence type="ECO:0000256" key="3">
    <source>
        <dbReference type="ARBA" id="ARBA00013646"/>
    </source>
</evidence>
<proteinExistence type="predicted"/>
<dbReference type="GO" id="GO:0030332">
    <property type="term" value="F:cyclin binding"/>
    <property type="evidence" value="ECO:0007669"/>
    <property type="project" value="TreeGrafter"/>
</dbReference>
<comment type="caution">
    <text evidence="10">The sequence shown here is derived from an EMBL/GenBank/DDBJ whole genome shotgun (WGS) entry which is preliminary data.</text>
</comment>
<comment type="function">
    <text evidence="7">E3 ubiquitin-protein ligase which accepts ubiquitin from specific E2 ubiquitin-conjugating enzymes, and transfers it to substrates, generally promoting their degradation by the proteasome. Independently of its E3 ubiquitin-protein ligase activity, acts as an inhibitor of CPSF3 endonuclease activity by blocking CPSF3 active site.</text>
</comment>
<dbReference type="EMBL" id="JAHDVG010000482">
    <property type="protein sequence ID" value="KAH1173658.1"/>
    <property type="molecule type" value="Genomic_DNA"/>
</dbReference>
<dbReference type="GO" id="GO:0005829">
    <property type="term" value="C:cytosol"/>
    <property type="evidence" value="ECO:0007669"/>
    <property type="project" value="TreeGrafter"/>
</dbReference>
<evidence type="ECO:0000313" key="10">
    <source>
        <dbReference type="EMBL" id="KAH1173658.1"/>
    </source>
</evidence>
<dbReference type="AlphaFoldDB" id="A0A9D3X6B8"/>
<dbReference type="GO" id="GO:0006513">
    <property type="term" value="P:protein monoubiquitination"/>
    <property type="evidence" value="ECO:0007669"/>
    <property type="project" value="TreeGrafter"/>
</dbReference>
<dbReference type="InterPro" id="IPR019193">
    <property type="entry name" value="UBQ-conj_enz_E2-bd_prot"/>
</dbReference>